<dbReference type="RefSeq" id="WP_195551560.1">
    <property type="nucleotide sequence ID" value="NZ_JADMNX010000005.1"/>
</dbReference>
<organism evidence="1 2">
    <name type="scientific">Ruminococcus bicirculans</name>
    <name type="common">ex Wegman et al. 2014</name>
    <dbReference type="NCBI Taxonomy" id="1160721"/>
    <lineage>
        <taxon>Bacteria</taxon>
        <taxon>Bacillati</taxon>
        <taxon>Bacillota</taxon>
        <taxon>Clostridia</taxon>
        <taxon>Eubacteriales</taxon>
        <taxon>Oscillospiraceae</taxon>
        <taxon>Ruminococcus</taxon>
    </lineage>
</organism>
<evidence type="ECO:0000313" key="2">
    <source>
        <dbReference type="Proteomes" id="UP001211421"/>
    </source>
</evidence>
<dbReference type="EMBL" id="JAQMLS010000005">
    <property type="protein sequence ID" value="MDB8741996.1"/>
    <property type="molecule type" value="Genomic_DNA"/>
</dbReference>
<protein>
    <submittedName>
        <fullName evidence="1">Uncharacterized protein</fullName>
    </submittedName>
</protein>
<gene>
    <name evidence="1" type="ORF">PNV70_07925</name>
</gene>
<comment type="caution">
    <text evidence="1">The sequence shown here is derived from an EMBL/GenBank/DDBJ whole genome shotgun (WGS) entry which is preliminary data.</text>
</comment>
<accession>A0AAW6DZH2</accession>
<reference evidence="1" key="1">
    <citation type="submission" date="2023-01" db="EMBL/GenBank/DDBJ databases">
        <title>Human gut microbiome strain richness.</title>
        <authorList>
            <person name="Chen-Liaw A."/>
        </authorList>
    </citation>
    <scope>NUCLEOTIDE SEQUENCE</scope>
    <source>
        <strain evidence="1">D59st1_B8_D59t2_181005</strain>
    </source>
</reference>
<evidence type="ECO:0000313" key="1">
    <source>
        <dbReference type="EMBL" id="MDB8741996.1"/>
    </source>
</evidence>
<sequence length="129" mass="14670">MKDCYTCGESNCAFSGQNFSSKYAASQINAIYCNSRKRAKEQLEAYAKEQVLDIKILRDTLYDVSYCIGSETWVWINPSFMCKGIKPGKALIDATLGKQIIRNVIRPCLTSAKQCEVKYFNLTEIKEEK</sequence>
<proteinExistence type="predicted"/>
<dbReference type="Proteomes" id="UP001211421">
    <property type="component" value="Unassembled WGS sequence"/>
</dbReference>
<name>A0AAW6DZH2_9FIRM</name>
<dbReference type="AlphaFoldDB" id="A0AAW6DZH2"/>